<sequence>MAFDRVAFDSDDDTFVRVAASHKQLTRLRFPKACVKTSEGRNVHRTNTSRPDANRSVANQHMSPGAMKAAWFDLSASKVDQDITRWKSSALST</sequence>
<dbReference type="EMBL" id="ATLV01006812">
    <property type="status" value="NOT_ANNOTATED_CDS"/>
    <property type="molecule type" value="Genomic_DNA"/>
</dbReference>
<dbReference type="AlphaFoldDB" id="A0A084VBH6"/>
<dbReference type="Proteomes" id="UP000030765">
    <property type="component" value="Unassembled WGS sequence"/>
</dbReference>
<reference evidence="2 4" key="1">
    <citation type="journal article" date="2014" name="BMC Genomics">
        <title>Genome sequence of Anopheles sinensis provides insight into genetics basis of mosquito competence for malaria parasites.</title>
        <authorList>
            <person name="Zhou D."/>
            <person name="Zhang D."/>
            <person name="Ding G."/>
            <person name="Shi L."/>
            <person name="Hou Q."/>
            <person name="Ye Y."/>
            <person name="Xu Y."/>
            <person name="Zhou H."/>
            <person name="Xiong C."/>
            <person name="Li S."/>
            <person name="Yu J."/>
            <person name="Hong S."/>
            <person name="Yu X."/>
            <person name="Zou P."/>
            <person name="Chen C."/>
            <person name="Chang X."/>
            <person name="Wang W."/>
            <person name="Lv Y."/>
            <person name="Sun Y."/>
            <person name="Ma L."/>
            <person name="Shen B."/>
            <person name="Zhu C."/>
        </authorList>
    </citation>
    <scope>NUCLEOTIDE SEQUENCE [LARGE SCALE GENOMIC DNA]</scope>
</reference>
<reference evidence="3" key="2">
    <citation type="submission" date="2020-05" db="UniProtKB">
        <authorList>
            <consortium name="EnsemblMetazoa"/>
        </authorList>
    </citation>
    <scope>IDENTIFICATION</scope>
</reference>
<protein>
    <submittedName>
        <fullName evidence="2 3">C2 domain-containing family protein</fullName>
    </submittedName>
</protein>
<evidence type="ECO:0000313" key="4">
    <source>
        <dbReference type="Proteomes" id="UP000030765"/>
    </source>
</evidence>
<keyword evidence="4" id="KW-1185">Reference proteome</keyword>
<evidence type="ECO:0000256" key="1">
    <source>
        <dbReference type="SAM" id="MobiDB-lite"/>
    </source>
</evidence>
<name>A0A084VBH6_ANOSI</name>
<dbReference type="EMBL" id="KE524386">
    <property type="protein sequence ID" value="KFB35320.1"/>
    <property type="molecule type" value="Genomic_DNA"/>
</dbReference>
<evidence type="ECO:0000313" key="3">
    <source>
        <dbReference type="EnsemblMetazoa" id="ASIC001575-PA"/>
    </source>
</evidence>
<feature type="region of interest" description="Disordered" evidence="1">
    <location>
        <begin position="37"/>
        <end position="56"/>
    </location>
</feature>
<feature type="compositionally biased region" description="Polar residues" evidence="1">
    <location>
        <begin position="45"/>
        <end position="56"/>
    </location>
</feature>
<dbReference type="EnsemblMetazoa" id="ASIC001575-RA">
    <property type="protein sequence ID" value="ASIC001575-PA"/>
    <property type="gene ID" value="ASIC001575"/>
</dbReference>
<proteinExistence type="predicted"/>
<gene>
    <name evidence="2" type="ORF">ZHAS_00001575</name>
</gene>
<organism evidence="2">
    <name type="scientific">Anopheles sinensis</name>
    <name type="common">Mosquito</name>
    <dbReference type="NCBI Taxonomy" id="74873"/>
    <lineage>
        <taxon>Eukaryota</taxon>
        <taxon>Metazoa</taxon>
        <taxon>Ecdysozoa</taxon>
        <taxon>Arthropoda</taxon>
        <taxon>Hexapoda</taxon>
        <taxon>Insecta</taxon>
        <taxon>Pterygota</taxon>
        <taxon>Neoptera</taxon>
        <taxon>Endopterygota</taxon>
        <taxon>Diptera</taxon>
        <taxon>Nematocera</taxon>
        <taxon>Culicoidea</taxon>
        <taxon>Culicidae</taxon>
        <taxon>Anophelinae</taxon>
        <taxon>Anopheles</taxon>
    </lineage>
</organism>
<accession>A0A084VBH6</accession>
<evidence type="ECO:0000313" key="2">
    <source>
        <dbReference type="EMBL" id="KFB35320.1"/>
    </source>
</evidence>
<dbReference type="VEuPathDB" id="VectorBase:ASIC001575"/>